<sequence length="97" mass="10466">DMLGHALSQIGDLNGDGINDIAVGSPYSDSQNKVLPDTGSIHILFLNSDGTVKSNTTFPNFESNTSEFNFIAILILICAVAIGIFLLIKRRDRLTAK</sequence>
<dbReference type="SUPFAM" id="SSF69318">
    <property type="entry name" value="Integrin alpha N-terminal domain"/>
    <property type="match status" value="1"/>
</dbReference>
<dbReference type="AlphaFoldDB" id="A0A7K4NQL6"/>
<gene>
    <name evidence="5" type="ORF">HX833_04370</name>
</gene>
<dbReference type="EMBL" id="JACASX010000006">
    <property type="protein sequence ID" value="NWK05309.1"/>
    <property type="molecule type" value="Genomic_DNA"/>
</dbReference>
<keyword evidence="4" id="KW-0812">Transmembrane</keyword>
<evidence type="ECO:0000256" key="3">
    <source>
        <dbReference type="ARBA" id="ARBA00023180"/>
    </source>
</evidence>
<keyword evidence="3" id="KW-0325">Glycoprotein</keyword>
<dbReference type="InterPro" id="IPR013517">
    <property type="entry name" value="FG-GAP"/>
</dbReference>
<dbReference type="Proteomes" id="UP000526196">
    <property type="component" value="Unassembled WGS sequence"/>
</dbReference>
<name>A0A7K4NQL6_9ARCH</name>
<keyword evidence="2" id="KW-0677">Repeat</keyword>
<dbReference type="PROSITE" id="PS51470">
    <property type="entry name" value="FG_GAP"/>
    <property type="match status" value="1"/>
</dbReference>
<evidence type="ECO:0000256" key="1">
    <source>
        <dbReference type="ARBA" id="ARBA00022729"/>
    </source>
</evidence>
<evidence type="ECO:0000256" key="2">
    <source>
        <dbReference type="ARBA" id="ARBA00022737"/>
    </source>
</evidence>
<proteinExistence type="predicted"/>
<keyword evidence="1" id="KW-0732">Signal</keyword>
<protein>
    <submittedName>
        <fullName evidence="5">FG-GAP repeat protein</fullName>
    </submittedName>
</protein>
<dbReference type="Pfam" id="PF01839">
    <property type="entry name" value="FG-GAP"/>
    <property type="match status" value="1"/>
</dbReference>
<organism evidence="5 6">
    <name type="scientific">Marine Group I thaumarchaeote</name>
    <dbReference type="NCBI Taxonomy" id="2511932"/>
    <lineage>
        <taxon>Archaea</taxon>
        <taxon>Nitrososphaerota</taxon>
        <taxon>Marine Group I</taxon>
    </lineage>
</organism>
<dbReference type="SMART" id="SM00191">
    <property type="entry name" value="Int_alpha"/>
    <property type="match status" value="1"/>
</dbReference>
<dbReference type="Gene3D" id="2.130.10.130">
    <property type="entry name" value="Integrin alpha, N-terminal"/>
    <property type="match status" value="1"/>
</dbReference>
<comment type="caution">
    <text evidence="5">The sequence shown here is derived from an EMBL/GenBank/DDBJ whole genome shotgun (WGS) entry which is preliminary data.</text>
</comment>
<keyword evidence="4" id="KW-0472">Membrane</keyword>
<dbReference type="InterPro" id="IPR013519">
    <property type="entry name" value="Int_alpha_beta-p"/>
</dbReference>
<evidence type="ECO:0000313" key="6">
    <source>
        <dbReference type="Proteomes" id="UP000526196"/>
    </source>
</evidence>
<feature type="transmembrane region" description="Helical" evidence="4">
    <location>
        <begin position="68"/>
        <end position="88"/>
    </location>
</feature>
<evidence type="ECO:0000256" key="4">
    <source>
        <dbReference type="SAM" id="Phobius"/>
    </source>
</evidence>
<accession>A0A7K4NQL6</accession>
<dbReference type="InterPro" id="IPR028994">
    <property type="entry name" value="Integrin_alpha_N"/>
</dbReference>
<evidence type="ECO:0000313" key="5">
    <source>
        <dbReference type="EMBL" id="NWK05309.1"/>
    </source>
</evidence>
<feature type="non-terminal residue" evidence="5">
    <location>
        <position position="1"/>
    </location>
</feature>
<keyword evidence="4" id="KW-1133">Transmembrane helix</keyword>
<reference evidence="5 6" key="1">
    <citation type="journal article" date="2019" name="Environ. Microbiol.">
        <title>Genomics insights into ecotype formation of ammonia-oxidizing archaea in the deep ocean.</title>
        <authorList>
            <person name="Wang Y."/>
            <person name="Huang J.M."/>
            <person name="Cui G.J."/>
            <person name="Nunoura T."/>
            <person name="Takaki Y."/>
            <person name="Li W.L."/>
            <person name="Li J."/>
            <person name="Gao Z.M."/>
            <person name="Takai K."/>
            <person name="Zhang A.Q."/>
            <person name="Stepanauskas R."/>
        </authorList>
    </citation>
    <scope>NUCLEOTIDE SEQUENCE [LARGE SCALE GENOMIC DNA]</scope>
    <source>
        <strain evidence="5 6">F20</strain>
    </source>
</reference>